<dbReference type="EMBL" id="JF429416">
    <property type="protein sequence ID" value="AEQ20599.1"/>
    <property type="molecule type" value="Genomic_DNA"/>
</dbReference>
<dbReference type="AlphaFoldDB" id="G4WVZ7"/>
<feature type="signal peptide" evidence="1">
    <location>
        <begin position="1"/>
        <end position="19"/>
    </location>
</feature>
<name>G4WVZ7_9BACT</name>
<evidence type="ECO:0000256" key="1">
    <source>
        <dbReference type="SAM" id="SignalP"/>
    </source>
</evidence>
<accession>G4WVZ7</accession>
<proteinExistence type="predicted"/>
<keyword evidence="1" id="KW-0732">Signal</keyword>
<feature type="chain" id="PRO_5003470732" evidence="1">
    <location>
        <begin position="20"/>
        <end position="247"/>
    </location>
</feature>
<reference evidence="2" key="1">
    <citation type="journal article" date="2004" name="Appl. Environ. Microbiol.">
        <title>Long-chain N-acyltyrosine synthases from environmental DNA.</title>
        <authorList>
            <person name="Brady S.F."/>
            <person name="Chao C.J."/>
            <person name="Clardy J."/>
        </authorList>
    </citation>
    <scope>NUCLEOTIDE SEQUENCE</scope>
</reference>
<evidence type="ECO:0000313" key="2">
    <source>
        <dbReference type="EMBL" id="AEQ20599.1"/>
    </source>
</evidence>
<sequence length="247" mass="28051">MGVLCSLLLGTLFPWNLLASETSSADGTGRIGYANLANGWMPISFVAVLPHETIAIQGLDRAFSIANTDESKPVYFQRIGNLNCSKSGCDASFQDEANDREFHFSDGRGLISYRDNADTKDVYKQKKWASIFTGITGRRVIYVDLNPEQTGWTYRSFDFNRSDKNPSLFIANGSLTETNDEFIFSFHNIDYSYHVIYQRSDRFEHPVARVDIQSDDGHANASEKCRMAVLRIKELMYWKNRFSSTSQ</sequence>
<protein>
    <submittedName>
        <fullName evidence="2">Uncharacterized protein</fullName>
    </submittedName>
</protein>
<reference evidence="2" key="2">
    <citation type="journal article" date="2011" name="J. Bacteriol.">
        <title>Long-chain N-acyl amino acid synthases are linked to the putative PEP-CTERM/exosortase protein-sorting system in Gram-negative bacteria.</title>
        <authorList>
            <person name="Craig J.W."/>
            <person name="Cherry M.A."/>
            <person name="Brady S.F."/>
        </authorList>
    </citation>
    <scope>NUCLEOTIDE SEQUENCE</scope>
</reference>
<organism evidence="2">
    <name type="scientific">uncultured bacterium CSLF42</name>
    <dbReference type="NCBI Taxonomy" id="1091574"/>
    <lineage>
        <taxon>Bacteria</taxon>
        <taxon>environmental samples</taxon>
    </lineage>
</organism>